<keyword evidence="10" id="KW-1185">Reference proteome</keyword>
<evidence type="ECO:0000256" key="5">
    <source>
        <dbReference type="ARBA" id="ARBA00022932"/>
    </source>
</evidence>
<dbReference type="Gene3D" id="3.30.70.270">
    <property type="match status" value="1"/>
</dbReference>
<evidence type="ECO:0000256" key="7">
    <source>
        <dbReference type="SAM" id="MobiDB-lite"/>
    </source>
</evidence>
<evidence type="ECO:0000256" key="2">
    <source>
        <dbReference type="ARBA" id="ARBA00022457"/>
    </source>
</evidence>
<evidence type="ECO:0000256" key="6">
    <source>
        <dbReference type="SAM" id="Coils"/>
    </source>
</evidence>
<evidence type="ECO:0000256" key="1">
    <source>
        <dbReference type="ARBA" id="ARBA00010945"/>
    </source>
</evidence>
<dbReference type="InterPro" id="IPR043128">
    <property type="entry name" value="Rev_trsase/Diguanyl_cyclase"/>
</dbReference>
<keyword evidence="5" id="KW-0239">DNA-directed DNA polymerase</keyword>
<evidence type="ECO:0000313" key="9">
    <source>
        <dbReference type="EMBL" id="MCU6695335.1"/>
    </source>
</evidence>
<keyword evidence="4" id="KW-0227">DNA damage</keyword>
<dbReference type="PANTHER" id="PTHR11076">
    <property type="entry name" value="DNA REPAIR POLYMERASE UMUC / TRANSFERASE FAMILY MEMBER"/>
    <property type="match status" value="1"/>
</dbReference>
<protein>
    <submittedName>
        <fullName evidence="9">DNA methylase</fullName>
    </submittedName>
</protein>
<dbReference type="RefSeq" id="WP_158361320.1">
    <property type="nucleotide sequence ID" value="NZ_JAOQKC010000001.1"/>
</dbReference>
<evidence type="ECO:0000259" key="8">
    <source>
        <dbReference type="PROSITE" id="PS50173"/>
    </source>
</evidence>
<organism evidence="9 10">
    <name type="scientific">Laedolimicola ammoniilytica</name>
    <dbReference type="NCBI Taxonomy" id="2981771"/>
    <lineage>
        <taxon>Bacteria</taxon>
        <taxon>Bacillati</taxon>
        <taxon>Bacillota</taxon>
        <taxon>Clostridia</taxon>
        <taxon>Lachnospirales</taxon>
        <taxon>Lachnospiraceae</taxon>
        <taxon>Laedolimicola</taxon>
    </lineage>
</organism>
<evidence type="ECO:0000256" key="4">
    <source>
        <dbReference type="ARBA" id="ARBA00022763"/>
    </source>
</evidence>
<dbReference type="Pfam" id="PF11799">
    <property type="entry name" value="IMS_C"/>
    <property type="match status" value="1"/>
</dbReference>
<dbReference type="InterPro" id="IPR017961">
    <property type="entry name" value="DNA_pol_Y-fam_little_finger"/>
</dbReference>
<feature type="region of interest" description="Disordered" evidence="7">
    <location>
        <begin position="489"/>
        <end position="508"/>
    </location>
</feature>
<keyword evidence="2" id="KW-0515">Mutator protein</keyword>
<evidence type="ECO:0000313" key="10">
    <source>
        <dbReference type="Proteomes" id="UP001652461"/>
    </source>
</evidence>
<dbReference type="GO" id="GO:0008168">
    <property type="term" value="F:methyltransferase activity"/>
    <property type="evidence" value="ECO:0007669"/>
    <property type="project" value="UniProtKB-KW"/>
</dbReference>
<sequence length="508" mass="58001">MEKEHCYVAIDLKSFYASVECRERGLDPLTTNLVVADPERTEKTICLAVTPALKAYGISGRARLFEVVERVRAVNAERLRRAPGRQFTGASSDAAELAAHPEYALDYIIAVPRMAHYLEYSSQIYEIYLNYIAPEDMHVYSIDEVFMDVSTYLNTYQKTPRELAAEMIRAVYRETDITATAGIGTNLYLCKVAMDILAKHVEPDADGIRIAELDEMSYRRKLWSHRPLTDFWRVGPGYARKLQEQGLYTMGDIARCSVGKPGDYYNEELLYKLFGVNAELLIDHAWGWEPCTIPEIKAYKPENNSIVSGQVLQYPYEYEKARMVVREMTDLLALDLVDKGLVTDQLVLTVGYDIDNLTDPERRKNYHGEITVDRYGRRVPKHAHGTANLERQTSSSAILIQAILELCERIVNKNLLVRRITVTANHLVREESVQKKETYEQLSLFTDYEAEKKETEAQKEALEKEKRLQKAMLDIKKRYGKNAILKGSNLQEGATAQHRNSQIGGHRA</sequence>
<dbReference type="GO" id="GO:0032259">
    <property type="term" value="P:methylation"/>
    <property type="evidence" value="ECO:0007669"/>
    <property type="project" value="UniProtKB-KW"/>
</dbReference>
<dbReference type="InterPro" id="IPR001126">
    <property type="entry name" value="UmuC"/>
</dbReference>
<comment type="similarity">
    <text evidence="1">Belongs to the DNA polymerase type-Y family.</text>
</comment>
<feature type="coiled-coil region" evidence="6">
    <location>
        <begin position="445"/>
        <end position="472"/>
    </location>
</feature>
<accession>A0ABT2RTK1</accession>
<dbReference type="InterPro" id="IPR043502">
    <property type="entry name" value="DNA/RNA_pol_sf"/>
</dbReference>
<name>A0ABT2RTK1_9FIRM</name>
<dbReference type="PROSITE" id="PS50173">
    <property type="entry name" value="UMUC"/>
    <property type="match status" value="1"/>
</dbReference>
<dbReference type="InterPro" id="IPR050116">
    <property type="entry name" value="DNA_polymerase-Y"/>
</dbReference>
<dbReference type="Pfam" id="PF00817">
    <property type="entry name" value="IMS"/>
    <property type="match status" value="1"/>
</dbReference>
<keyword evidence="5" id="KW-0808">Transferase</keyword>
<evidence type="ECO:0000256" key="3">
    <source>
        <dbReference type="ARBA" id="ARBA00022695"/>
    </source>
</evidence>
<keyword evidence="9" id="KW-0489">Methyltransferase</keyword>
<proteinExistence type="inferred from homology"/>
<reference evidence="9 10" key="1">
    <citation type="journal article" date="2021" name="ISME Commun">
        <title>Automated analysis of genomic sequences facilitates high-throughput and comprehensive description of bacteria.</title>
        <authorList>
            <person name="Hitch T.C.A."/>
        </authorList>
    </citation>
    <scope>NUCLEOTIDE SEQUENCE [LARGE SCALE GENOMIC DNA]</scope>
    <source>
        <strain evidence="9 10">Sanger_04</strain>
    </source>
</reference>
<feature type="domain" description="UmuC" evidence="8">
    <location>
        <begin position="7"/>
        <end position="235"/>
    </location>
</feature>
<dbReference type="PANTHER" id="PTHR11076:SF35">
    <property type="entry name" value="DNA REPAIR PROTEIN HOMOLOG YOBH"/>
    <property type="match status" value="1"/>
</dbReference>
<dbReference type="EMBL" id="JAOQKC010000001">
    <property type="protein sequence ID" value="MCU6695335.1"/>
    <property type="molecule type" value="Genomic_DNA"/>
</dbReference>
<keyword evidence="6" id="KW-0175">Coiled coil</keyword>
<dbReference type="Gene3D" id="1.10.150.20">
    <property type="entry name" value="5' to 3' exonuclease, C-terminal subdomain"/>
    <property type="match status" value="1"/>
</dbReference>
<dbReference type="SUPFAM" id="SSF56672">
    <property type="entry name" value="DNA/RNA polymerases"/>
    <property type="match status" value="1"/>
</dbReference>
<gene>
    <name evidence="9" type="ORF">OCV63_00250</name>
</gene>
<comment type="caution">
    <text evidence="9">The sequence shown here is derived from an EMBL/GenBank/DDBJ whole genome shotgun (WGS) entry which is preliminary data.</text>
</comment>
<keyword evidence="3" id="KW-0548">Nucleotidyltransferase</keyword>
<dbReference type="Proteomes" id="UP001652461">
    <property type="component" value="Unassembled WGS sequence"/>
</dbReference>